<protein>
    <submittedName>
        <fullName evidence="2">Uncharacterized protein</fullName>
    </submittedName>
</protein>
<feature type="region of interest" description="Disordered" evidence="1">
    <location>
        <begin position="14"/>
        <end position="56"/>
    </location>
</feature>
<accession>A0A9J6FT99</accession>
<dbReference type="VEuPathDB" id="VectorBase:HLOH_051599"/>
<proteinExistence type="predicted"/>
<keyword evidence="3" id="KW-1185">Reference proteome</keyword>
<name>A0A9J6FT99_HAELO</name>
<reference evidence="2 3" key="1">
    <citation type="journal article" date="2020" name="Cell">
        <title>Large-Scale Comparative Analyses of Tick Genomes Elucidate Their Genetic Diversity and Vector Capacities.</title>
        <authorList>
            <consortium name="Tick Genome and Microbiome Consortium (TIGMIC)"/>
            <person name="Jia N."/>
            <person name="Wang J."/>
            <person name="Shi W."/>
            <person name="Du L."/>
            <person name="Sun Y."/>
            <person name="Zhan W."/>
            <person name="Jiang J.F."/>
            <person name="Wang Q."/>
            <person name="Zhang B."/>
            <person name="Ji P."/>
            <person name="Bell-Sakyi L."/>
            <person name="Cui X.M."/>
            <person name="Yuan T.T."/>
            <person name="Jiang B.G."/>
            <person name="Yang W.F."/>
            <person name="Lam T.T."/>
            <person name="Chang Q.C."/>
            <person name="Ding S.J."/>
            <person name="Wang X.J."/>
            <person name="Zhu J.G."/>
            <person name="Ruan X.D."/>
            <person name="Zhao L."/>
            <person name="Wei J.T."/>
            <person name="Ye R.Z."/>
            <person name="Que T.C."/>
            <person name="Du C.H."/>
            <person name="Zhou Y.H."/>
            <person name="Cheng J.X."/>
            <person name="Dai P.F."/>
            <person name="Guo W.B."/>
            <person name="Han X.H."/>
            <person name="Huang E.J."/>
            <person name="Li L.F."/>
            <person name="Wei W."/>
            <person name="Gao Y.C."/>
            <person name="Liu J.Z."/>
            <person name="Shao H.Z."/>
            <person name="Wang X."/>
            <person name="Wang C.C."/>
            <person name="Yang T.C."/>
            <person name="Huo Q.B."/>
            <person name="Li W."/>
            <person name="Chen H.Y."/>
            <person name="Chen S.E."/>
            <person name="Zhou L.G."/>
            <person name="Ni X.B."/>
            <person name="Tian J.H."/>
            <person name="Sheng Y."/>
            <person name="Liu T."/>
            <person name="Pan Y.S."/>
            <person name="Xia L.Y."/>
            <person name="Li J."/>
            <person name="Zhao F."/>
            <person name="Cao W.C."/>
        </authorList>
    </citation>
    <scope>NUCLEOTIDE SEQUENCE [LARGE SCALE GENOMIC DNA]</scope>
    <source>
        <strain evidence="2">HaeL-2018</strain>
    </source>
</reference>
<evidence type="ECO:0000313" key="2">
    <source>
        <dbReference type="EMBL" id="KAH9366003.1"/>
    </source>
</evidence>
<organism evidence="2 3">
    <name type="scientific">Haemaphysalis longicornis</name>
    <name type="common">Bush tick</name>
    <dbReference type="NCBI Taxonomy" id="44386"/>
    <lineage>
        <taxon>Eukaryota</taxon>
        <taxon>Metazoa</taxon>
        <taxon>Ecdysozoa</taxon>
        <taxon>Arthropoda</taxon>
        <taxon>Chelicerata</taxon>
        <taxon>Arachnida</taxon>
        <taxon>Acari</taxon>
        <taxon>Parasitiformes</taxon>
        <taxon>Ixodida</taxon>
        <taxon>Ixodoidea</taxon>
        <taxon>Ixodidae</taxon>
        <taxon>Haemaphysalinae</taxon>
        <taxon>Haemaphysalis</taxon>
    </lineage>
</organism>
<sequence>MRVEVGGIEILPGQCTREGANDTDDVTGLRNSGSSGSGAGARDGGTRHPKEKRINKGKLLKGARMPELPREDVKIIVRPRGGLRVSDVTRVELSRALNAAAQIPATESRKYVVCLNAQQNIVVVSTSKRENANWYAAVERIAVRGTTHEVSSYEAAPHGTVKGVIRYIPLEDTPRELQENVVHEFQQEALQANRIGNAR</sequence>
<dbReference type="AlphaFoldDB" id="A0A9J6FT99"/>
<dbReference type="Proteomes" id="UP000821853">
    <property type="component" value="Unassembled WGS sequence"/>
</dbReference>
<dbReference type="OMA" id="ENANWYA"/>
<dbReference type="EMBL" id="JABSTR010000003">
    <property type="protein sequence ID" value="KAH9366003.1"/>
    <property type="molecule type" value="Genomic_DNA"/>
</dbReference>
<gene>
    <name evidence="2" type="ORF">HPB48_009139</name>
</gene>
<dbReference type="OrthoDB" id="10531876at2759"/>
<comment type="caution">
    <text evidence="2">The sequence shown here is derived from an EMBL/GenBank/DDBJ whole genome shotgun (WGS) entry which is preliminary data.</text>
</comment>
<evidence type="ECO:0000313" key="3">
    <source>
        <dbReference type="Proteomes" id="UP000821853"/>
    </source>
</evidence>
<feature type="compositionally biased region" description="Basic and acidic residues" evidence="1">
    <location>
        <begin position="44"/>
        <end position="54"/>
    </location>
</feature>
<evidence type="ECO:0000256" key="1">
    <source>
        <dbReference type="SAM" id="MobiDB-lite"/>
    </source>
</evidence>